<feature type="compositionally biased region" description="Basic residues" evidence="1">
    <location>
        <begin position="218"/>
        <end position="230"/>
    </location>
</feature>
<feature type="region of interest" description="Disordered" evidence="1">
    <location>
        <begin position="167"/>
        <end position="277"/>
    </location>
</feature>
<feature type="region of interest" description="Disordered" evidence="1">
    <location>
        <begin position="84"/>
        <end position="115"/>
    </location>
</feature>
<sequence>MAPEDQTFCDVAPSDATAIWRLAIPGKRQERDERRAGFALSRRMERARARPGAAGHWEMAVTKACLWPWRCGIRCAARRRFNAQEPAGTAARGNSERRPQGVRESTKANVEASMRRPESSRRWWAICWRGAGPAHEKGSSQLPPNEHGALVLCTCVCDATQTNVLTIPIPSTSTPTPTPTPTPTSQTPQKPKPTHRATLKPAGPAPAPPQFLIDTAANRRKPPTRARRPLAARPAQARTKPAQLMPHYSVQPTLLHRTAEKERKEEKIRGDDMASRP</sequence>
<organism evidence="2 3">
    <name type="scientific">Karstenula rhodostoma CBS 690.94</name>
    <dbReference type="NCBI Taxonomy" id="1392251"/>
    <lineage>
        <taxon>Eukaryota</taxon>
        <taxon>Fungi</taxon>
        <taxon>Dikarya</taxon>
        <taxon>Ascomycota</taxon>
        <taxon>Pezizomycotina</taxon>
        <taxon>Dothideomycetes</taxon>
        <taxon>Pleosporomycetidae</taxon>
        <taxon>Pleosporales</taxon>
        <taxon>Massarineae</taxon>
        <taxon>Didymosphaeriaceae</taxon>
        <taxon>Karstenula</taxon>
    </lineage>
</organism>
<feature type="compositionally biased region" description="Basic and acidic residues" evidence="1">
    <location>
        <begin position="94"/>
        <end position="106"/>
    </location>
</feature>
<dbReference type="EMBL" id="MU001499">
    <property type="protein sequence ID" value="KAF2445520.1"/>
    <property type="molecule type" value="Genomic_DNA"/>
</dbReference>
<dbReference type="Proteomes" id="UP000799764">
    <property type="component" value="Unassembled WGS sequence"/>
</dbReference>
<feature type="compositionally biased region" description="Basic and acidic residues" evidence="1">
    <location>
        <begin position="257"/>
        <end position="277"/>
    </location>
</feature>
<evidence type="ECO:0000313" key="2">
    <source>
        <dbReference type="EMBL" id="KAF2445520.1"/>
    </source>
</evidence>
<keyword evidence="3" id="KW-1185">Reference proteome</keyword>
<reference evidence="2" key="1">
    <citation type="journal article" date="2020" name="Stud. Mycol.">
        <title>101 Dothideomycetes genomes: a test case for predicting lifestyles and emergence of pathogens.</title>
        <authorList>
            <person name="Haridas S."/>
            <person name="Albert R."/>
            <person name="Binder M."/>
            <person name="Bloem J."/>
            <person name="Labutti K."/>
            <person name="Salamov A."/>
            <person name="Andreopoulos B."/>
            <person name="Baker S."/>
            <person name="Barry K."/>
            <person name="Bills G."/>
            <person name="Bluhm B."/>
            <person name="Cannon C."/>
            <person name="Castanera R."/>
            <person name="Culley D."/>
            <person name="Daum C."/>
            <person name="Ezra D."/>
            <person name="Gonzalez J."/>
            <person name="Henrissat B."/>
            <person name="Kuo A."/>
            <person name="Liang C."/>
            <person name="Lipzen A."/>
            <person name="Lutzoni F."/>
            <person name="Magnuson J."/>
            <person name="Mondo S."/>
            <person name="Nolan M."/>
            <person name="Ohm R."/>
            <person name="Pangilinan J."/>
            <person name="Park H.-J."/>
            <person name="Ramirez L."/>
            <person name="Alfaro M."/>
            <person name="Sun H."/>
            <person name="Tritt A."/>
            <person name="Yoshinaga Y."/>
            <person name="Zwiers L.-H."/>
            <person name="Turgeon B."/>
            <person name="Goodwin S."/>
            <person name="Spatafora J."/>
            <person name="Crous P."/>
            <person name="Grigoriev I."/>
        </authorList>
    </citation>
    <scope>NUCLEOTIDE SEQUENCE</scope>
    <source>
        <strain evidence="2">CBS 690.94</strain>
    </source>
</reference>
<proteinExistence type="predicted"/>
<comment type="caution">
    <text evidence="2">The sequence shown here is derived from an EMBL/GenBank/DDBJ whole genome shotgun (WGS) entry which is preliminary data.</text>
</comment>
<accession>A0A9P4UCU5</accession>
<evidence type="ECO:0000313" key="3">
    <source>
        <dbReference type="Proteomes" id="UP000799764"/>
    </source>
</evidence>
<name>A0A9P4UCU5_9PLEO</name>
<gene>
    <name evidence="2" type="ORF">P171DRAFT_443174</name>
</gene>
<protein>
    <submittedName>
        <fullName evidence="2">Uncharacterized protein</fullName>
    </submittedName>
</protein>
<evidence type="ECO:0000256" key="1">
    <source>
        <dbReference type="SAM" id="MobiDB-lite"/>
    </source>
</evidence>
<dbReference type="AlphaFoldDB" id="A0A9P4UCU5"/>